<feature type="transmembrane region" description="Helical" evidence="8">
    <location>
        <begin position="6"/>
        <end position="29"/>
    </location>
</feature>
<dbReference type="PANTHER" id="PTHR11040:SF211">
    <property type="entry name" value="ZINC TRANSPORTER ZIP11"/>
    <property type="match status" value="1"/>
</dbReference>
<evidence type="ECO:0000256" key="6">
    <source>
        <dbReference type="ARBA" id="ARBA00022989"/>
    </source>
</evidence>
<feature type="transmembrane region" description="Helical" evidence="8">
    <location>
        <begin position="72"/>
        <end position="93"/>
    </location>
</feature>
<reference evidence="9" key="2">
    <citation type="journal article" date="2021" name="PeerJ">
        <title>Extensive microbial diversity within the chicken gut microbiome revealed by metagenomics and culture.</title>
        <authorList>
            <person name="Gilroy R."/>
            <person name="Ravi A."/>
            <person name="Getino M."/>
            <person name="Pursley I."/>
            <person name="Horton D.L."/>
            <person name="Alikhan N.F."/>
            <person name="Baker D."/>
            <person name="Gharbi K."/>
            <person name="Hall N."/>
            <person name="Watson M."/>
            <person name="Adriaenssens E.M."/>
            <person name="Foster-Nyarko E."/>
            <person name="Jarju S."/>
            <person name="Secka A."/>
            <person name="Antonio M."/>
            <person name="Oren A."/>
            <person name="Chaudhuri R.R."/>
            <person name="La Ragione R."/>
            <person name="Hildebrand F."/>
            <person name="Pallen M.J."/>
        </authorList>
    </citation>
    <scope>NUCLEOTIDE SEQUENCE</scope>
    <source>
        <strain evidence="9">ChiGjej3B3-7149</strain>
    </source>
</reference>
<dbReference type="Proteomes" id="UP000824238">
    <property type="component" value="Unassembled WGS sequence"/>
</dbReference>
<dbReference type="InterPro" id="IPR003689">
    <property type="entry name" value="ZIP"/>
</dbReference>
<comment type="similarity">
    <text evidence="2">Belongs to the ZIP transporter (TC 2.A.5) family.</text>
</comment>
<dbReference type="GO" id="GO:0005886">
    <property type="term" value="C:plasma membrane"/>
    <property type="evidence" value="ECO:0007669"/>
    <property type="project" value="UniProtKB-SubCell"/>
</dbReference>
<keyword evidence="6 8" id="KW-1133">Transmembrane helix</keyword>
<evidence type="ECO:0000256" key="2">
    <source>
        <dbReference type="ARBA" id="ARBA00006939"/>
    </source>
</evidence>
<evidence type="ECO:0000256" key="7">
    <source>
        <dbReference type="ARBA" id="ARBA00023136"/>
    </source>
</evidence>
<dbReference type="Pfam" id="PF02535">
    <property type="entry name" value="Zip"/>
    <property type="match status" value="1"/>
</dbReference>
<evidence type="ECO:0000256" key="3">
    <source>
        <dbReference type="ARBA" id="ARBA00022475"/>
    </source>
</evidence>
<sequence length="291" mass="30402">MSDLGWIIVITAIAGVGGTGLGGVVGALLRRDSSRIVSLLLAFAGGIMTGVVCFDMITGALQPEGVSEPVNVFFVVAGVMLGYVVIWLLNVWIDRKTNHELEHIDADHPKTADDLDELIHSDHYVRHESCSEDGGPASRYQLFIAGVVMACAIALHNMPEGMVIGASYAGSRAAGPLGGAGLIMAVIIGLHNIPEGMAVSVPLITGGSSRLRAVVITALSGAPTIIGAILGYCLGTLSPMWLSLSLSFAGGAMFYVVFGELLPEAILMWRSKLPAFATVFGVLVGLVLIYI</sequence>
<dbReference type="EMBL" id="DVHH01000150">
    <property type="protein sequence ID" value="HIR55135.1"/>
    <property type="molecule type" value="Genomic_DNA"/>
</dbReference>
<evidence type="ECO:0000313" key="9">
    <source>
        <dbReference type="EMBL" id="HIR55135.1"/>
    </source>
</evidence>
<organism evidence="9 10">
    <name type="scientific">Candidatus Scatomorpha intestinigallinarum</name>
    <dbReference type="NCBI Taxonomy" id="2840923"/>
    <lineage>
        <taxon>Bacteria</taxon>
        <taxon>Bacillati</taxon>
        <taxon>Bacillota</taxon>
        <taxon>Clostridia</taxon>
        <taxon>Eubacteriales</taxon>
        <taxon>Candidatus Scatomorpha</taxon>
    </lineage>
</organism>
<gene>
    <name evidence="9" type="ORF">IAD36_06045</name>
</gene>
<protein>
    <submittedName>
        <fullName evidence="9">ZIP family metal transporter</fullName>
    </submittedName>
</protein>
<evidence type="ECO:0000256" key="8">
    <source>
        <dbReference type="SAM" id="Phobius"/>
    </source>
</evidence>
<dbReference type="PANTHER" id="PTHR11040">
    <property type="entry name" value="ZINC/IRON TRANSPORTER"/>
    <property type="match status" value="1"/>
</dbReference>
<proteinExistence type="inferred from homology"/>
<name>A0A9D1IZI2_9FIRM</name>
<feature type="transmembrane region" description="Helical" evidence="8">
    <location>
        <begin position="213"/>
        <end position="234"/>
    </location>
</feature>
<comment type="subcellular location">
    <subcellularLocation>
        <location evidence="1">Cell membrane</location>
        <topology evidence="1">Multi-pass membrane protein</topology>
    </subcellularLocation>
</comment>
<feature type="transmembrane region" description="Helical" evidence="8">
    <location>
        <begin position="273"/>
        <end position="290"/>
    </location>
</feature>
<reference evidence="9" key="1">
    <citation type="submission" date="2020-10" db="EMBL/GenBank/DDBJ databases">
        <authorList>
            <person name="Gilroy R."/>
        </authorList>
    </citation>
    <scope>NUCLEOTIDE SEQUENCE</scope>
    <source>
        <strain evidence="9">ChiGjej3B3-7149</strain>
    </source>
</reference>
<evidence type="ECO:0000256" key="4">
    <source>
        <dbReference type="ARBA" id="ARBA00022692"/>
    </source>
</evidence>
<feature type="transmembrane region" description="Helical" evidence="8">
    <location>
        <begin position="240"/>
        <end position="261"/>
    </location>
</feature>
<keyword evidence="3" id="KW-1003">Cell membrane</keyword>
<keyword evidence="4 8" id="KW-0812">Transmembrane</keyword>
<keyword evidence="5" id="KW-0862">Zinc</keyword>
<accession>A0A9D1IZI2</accession>
<dbReference type="GO" id="GO:0005385">
    <property type="term" value="F:zinc ion transmembrane transporter activity"/>
    <property type="evidence" value="ECO:0007669"/>
    <property type="project" value="TreeGrafter"/>
</dbReference>
<feature type="transmembrane region" description="Helical" evidence="8">
    <location>
        <begin position="36"/>
        <end position="60"/>
    </location>
</feature>
<dbReference type="AlphaFoldDB" id="A0A9D1IZI2"/>
<evidence type="ECO:0000256" key="5">
    <source>
        <dbReference type="ARBA" id="ARBA00022833"/>
    </source>
</evidence>
<evidence type="ECO:0000313" key="10">
    <source>
        <dbReference type="Proteomes" id="UP000824238"/>
    </source>
</evidence>
<evidence type="ECO:0000256" key="1">
    <source>
        <dbReference type="ARBA" id="ARBA00004651"/>
    </source>
</evidence>
<comment type="caution">
    <text evidence="9">The sequence shown here is derived from an EMBL/GenBank/DDBJ whole genome shotgun (WGS) entry which is preliminary data.</text>
</comment>
<feature type="transmembrane region" description="Helical" evidence="8">
    <location>
        <begin position="173"/>
        <end position="193"/>
    </location>
</feature>
<keyword evidence="7 8" id="KW-0472">Membrane</keyword>